<keyword evidence="6" id="KW-0418">Kinase</keyword>
<reference evidence="11 12" key="1">
    <citation type="submission" date="2015-12" db="EMBL/GenBank/DDBJ databases">
        <title>Draft genome sequence of Streptomyces silvensis ATCC 53525, a producer of novel hormone antagonists.</title>
        <authorList>
            <person name="Johnston C.W."/>
            <person name="Li Y."/>
            <person name="Magarvey N.A."/>
        </authorList>
    </citation>
    <scope>NUCLEOTIDE SEQUENCE [LARGE SCALE GENOMIC DNA]</scope>
    <source>
        <strain evidence="11 12">ATCC 53525</strain>
    </source>
</reference>
<dbReference type="EC" id="2.7.13.3" evidence="2"/>
<feature type="domain" description="Histidine kinase" evidence="10">
    <location>
        <begin position="302"/>
        <end position="389"/>
    </location>
</feature>
<evidence type="ECO:0000256" key="1">
    <source>
        <dbReference type="ARBA" id="ARBA00000085"/>
    </source>
</evidence>
<evidence type="ECO:0000313" key="11">
    <source>
        <dbReference type="EMBL" id="KUF16077.1"/>
    </source>
</evidence>
<dbReference type="PANTHER" id="PTHR24421">
    <property type="entry name" value="NITRATE/NITRITE SENSOR PROTEIN NARX-RELATED"/>
    <property type="match status" value="1"/>
</dbReference>
<dbReference type="STRING" id="1765722.AT728_17060"/>
<dbReference type="InterPro" id="IPR036890">
    <property type="entry name" value="HATPase_C_sf"/>
</dbReference>
<dbReference type="EMBL" id="LOCL01000039">
    <property type="protein sequence ID" value="KUF16077.1"/>
    <property type="molecule type" value="Genomic_DNA"/>
</dbReference>
<comment type="caution">
    <text evidence="11">The sequence shown here is derived from an EMBL/GenBank/DDBJ whole genome shotgun (WGS) entry which is preliminary data.</text>
</comment>
<dbReference type="RefSeq" id="WP_058849563.1">
    <property type="nucleotide sequence ID" value="NZ_LOCL01000039.1"/>
</dbReference>
<evidence type="ECO:0000256" key="9">
    <source>
        <dbReference type="SAM" id="MobiDB-lite"/>
    </source>
</evidence>
<evidence type="ECO:0000256" key="4">
    <source>
        <dbReference type="ARBA" id="ARBA00022679"/>
    </source>
</evidence>
<dbReference type="PROSITE" id="PS50109">
    <property type="entry name" value="HIS_KIN"/>
    <property type="match status" value="1"/>
</dbReference>
<dbReference type="InterPro" id="IPR011712">
    <property type="entry name" value="Sig_transdc_His_kin_sub3_dim/P"/>
</dbReference>
<evidence type="ECO:0000256" key="6">
    <source>
        <dbReference type="ARBA" id="ARBA00022777"/>
    </source>
</evidence>
<dbReference type="SMART" id="SM00387">
    <property type="entry name" value="HATPase_c"/>
    <property type="match status" value="1"/>
</dbReference>
<evidence type="ECO:0000256" key="5">
    <source>
        <dbReference type="ARBA" id="ARBA00022741"/>
    </source>
</evidence>
<dbReference type="InterPro" id="IPR050482">
    <property type="entry name" value="Sensor_HK_TwoCompSys"/>
</dbReference>
<evidence type="ECO:0000256" key="7">
    <source>
        <dbReference type="ARBA" id="ARBA00022840"/>
    </source>
</evidence>
<evidence type="ECO:0000313" key="12">
    <source>
        <dbReference type="Proteomes" id="UP000054804"/>
    </source>
</evidence>
<dbReference type="GO" id="GO:0016020">
    <property type="term" value="C:membrane"/>
    <property type="evidence" value="ECO:0007669"/>
    <property type="project" value="InterPro"/>
</dbReference>
<name>A0A0W7WZQ9_9ACTN</name>
<accession>A0A0W7WZQ9</accession>
<sequence length="408" mass="43546">MLARSHPPRSGARGRLIPRPDLPRLQDLLIVLGALVIELTGYILSIGSDGTAYSTLVVVLHLLPAVPLLWHRRAPLVTLGVVLAGQAALTPYADYAYRLPFCVVVALFSVARLHEPRVTTGAAVMALAGLQLSGLNEDEKLAEAVFGDVVGVAMAVAAGFAVRQWERQLLAHRKLLAQNAVADERCRIARELHDIVAHHITAMQLMSGGARTVLRHDPAMAQEALRSLEDSGRLALSEMRQLLDVLRAADDTEADGPSPPQPGVDDLPRVVEESRAVGVVTDLRVDGVREELTPALGLTAFRIVQEALTNVRKHAGRAHATVRIGYAPALLTIEISDDGPGRGDTTDKAGPGHGLVGMRERVALHGGTLRAGPRPEGGFRVRATLPLPTAGPPAFTPAPAPRKREATR</sequence>
<dbReference type="Pfam" id="PF07730">
    <property type="entry name" value="HisKA_3"/>
    <property type="match status" value="1"/>
</dbReference>
<dbReference type="GO" id="GO:0046983">
    <property type="term" value="F:protein dimerization activity"/>
    <property type="evidence" value="ECO:0007669"/>
    <property type="project" value="InterPro"/>
</dbReference>
<keyword evidence="4" id="KW-0808">Transferase</keyword>
<dbReference type="CDD" id="cd16917">
    <property type="entry name" value="HATPase_UhpB-NarQ-NarX-like"/>
    <property type="match status" value="1"/>
</dbReference>
<gene>
    <name evidence="11" type="ORF">AT728_17060</name>
</gene>
<evidence type="ECO:0000256" key="3">
    <source>
        <dbReference type="ARBA" id="ARBA00022553"/>
    </source>
</evidence>
<evidence type="ECO:0000256" key="8">
    <source>
        <dbReference type="ARBA" id="ARBA00023012"/>
    </source>
</evidence>
<feature type="compositionally biased region" description="Pro residues" evidence="9">
    <location>
        <begin position="389"/>
        <end position="400"/>
    </location>
</feature>
<dbReference type="Gene3D" id="1.20.5.1930">
    <property type="match status" value="1"/>
</dbReference>
<dbReference type="InterPro" id="IPR003594">
    <property type="entry name" value="HATPase_dom"/>
</dbReference>
<dbReference type="SUPFAM" id="SSF55874">
    <property type="entry name" value="ATPase domain of HSP90 chaperone/DNA topoisomerase II/histidine kinase"/>
    <property type="match status" value="1"/>
</dbReference>
<keyword evidence="8" id="KW-0902">Two-component regulatory system</keyword>
<dbReference type="PANTHER" id="PTHR24421:SF10">
    <property type="entry name" value="NITRATE_NITRITE SENSOR PROTEIN NARQ"/>
    <property type="match status" value="1"/>
</dbReference>
<comment type="catalytic activity">
    <reaction evidence="1">
        <text>ATP + protein L-histidine = ADP + protein N-phospho-L-histidine.</text>
        <dbReference type="EC" id="2.7.13.3"/>
    </reaction>
</comment>
<dbReference type="AlphaFoldDB" id="A0A0W7WZQ9"/>
<evidence type="ECO:0000259" key="10">
    <source>
        <dbReference type="PROSITE" id="PS50109"/>
    </source>
</evidence>
<evidence type="ECO:0000256" key="2">
    <source>
        <dbReference type="ARBA" id="ARBA00012438"/>
    </source>
</evidence>
<keyword evidence="7" id="KW-0067">ATP-binding</keyword>
<dbReference type="Pfam" id="PF02518">
    <property type="entry name" value="HATPase_c"/>
    <property type="match status" value="1"/>
</dbReference>
<organism evidence="11 12">
    <name type="scientific">Streptomyces silvensis</name>
    <dbReference type="NCBI Taxonomy" id="1765722"/>
    <lineage>
        <taxon>Bacteria</taxon>
        <taxon>Bacillati</taxon>
        <taxon>Actinomycetota</taxon>
        <taxon>Actinomycetes</taxon>
        <taxon>Kitasatosporales</taxon>
        <taxon>Streptomycetaceae</taxon>
        <taxon>Streptomyces</taxon>
    </lineage>
</organism>
<keyword evidence="12" id="KW-1185">Reference proteome</keyword>
<dbReference type="Gene3D" id="3.30.565.10">
    <property type="entry name" value="Histidine kinase-like ATPase, C-terminal domain"/>
    <property type="match status" value="1"/>
</dbReference>
<dbReference type="InterPro" id="IPR005467">
    <property type="entry name" value="His_kinase_dom"/>
</dbReference>
<keyword evidence="3" id="KW-0597">Phosphoprotein</keyword>
<dbReference type="OrthoDB" id="227596at2"/>
<keyword evidence="5" id="KW-0547">Nucleotide-binding</keyword>
<dbReference type="Proteomes" id="UP000054804">
    <property type="component" value="Unassembled WGS sequence"/>
</dbReference>
<proteinExistence type="predicted"/>
<protein>
    <recommendedName>
        <fullName evidence="2">histidine kinase</fullName>
        <ecNumber evidence="2">2.7.13.3</ecNumber>
    </recommendedName>
</protein>
<feature type="region of interest" description="Disordered" evidence="9">
    <location>
        <begin position="385"/>
        <end position="408"/>
    </location>
</feature>
<dbReference type="GO" id="GO:0005524">
    <property type="term" value="F:ATP binding"/>
    <property type="evidence" value="ECO:0007669"/>
    <property type="project" value="UniProtKB-KW"/>
</dbReference>
<dbReference type="GO" id="GO:0000155">
    <property type="term" value="F:phosphorelay sensor kinase activity"/>
    <property type="evidence" value="ECO:0007669"/>
    <property type="project" value="InterPro"/>
</dbReference>